<proteinExistence type="predicted"/>
<accession>K6YPX4</accession>
<protein>
    <submittedName>
        <fullName evidence="1">Uncharacterized protein</fullName>
    </submittedName>
</protein>
<name>K6YPX4_9ALTE</name>
<evidence type="ECO:0000313" key="1">
    <source>
        <dbReference type="EMBL" id="GAC26041.1"/>
    </source>
</evidence>
<dbReference type="EMBL" id="BAEP01000075">
    <property type="protein sequence ID" value="GAC26041.1"/>
    <property type="molecule type" value="Genomic_DNA"/>
</dbReference>
<organism evidence="1 2">
    <name type="scientific">Paraglaciecola mesophila KMM 241</name>
    <dbReference type="NCBI Taxonomy" id="1128912"/>
    <lineage>
        <taxon>Bacteria</taxon>
        <taxon>Pseudomonadati</taxon>
        <taxon>Pseudomonadota</taxon>
        <taxon>Gammaproteobacteria</taxon>
        <taxon>Alteromonadales</taxon>
        <taxon>Alteromonadaceae</taxon>
        <taxon>Paraglaciecola</taxon>
    </lineage>
</organism>
<sequence>MKNVRVKGKSGKKRGQIFSGIGMTKMTGFINAKLQIQQFSLSGIDLRPSKRFNGI</sequence>
<dbReference type="AlphaFoldDB" id="K6YPX4"/>
<comment type="caution">
    <text evidence="1">The sequence shown here is derived from an EMBL/GenBank/DDBJ whole genome shotgun (WGS) entry which is preliminary data.</text>
</comment>
<dbReference type="Proteomes" id="UP000006263">
    <property type="component" value="Unassembled WGS sequence"/>
</dbReference>
<reference evidence="1 2" key="1">
    <citation type="journal article" date="2017" name="Antonie Van Leeuwenhoek">
        <title>Rhizobium rhizosphaerae sp. nov., a novel species isolated from rice rhizosphere.</title>
        <authorList>
            <person name="Zhao J.J."/>
            <person name="Zhang J."/>
            <person name="Zhang R.J."/>
            <person name="Zhang C.W."/>
            <person name="Yin H.Q."/>
            <person name="Zhang X.X."/>
        </authorList>
    </citation>
    <scope>NUCLEOTIDE SEQUENCE [LARGE SCALE GENOMIC DNA]</scope>
    <source>
        <strain evidence="1 2">KMM 241</strain>
    </source>
</reference>
<evidence type="ECO:0000313" key="2">
    <source>
        <dbReference type="Proteomes" id="UP000006263"/>
    </source>
</evidence>
<gene>
    <name evidence="1" type="ORF">GMES_3765</name>
</gene>